<comment type="caution">
    <text evidence="2">The sequence shown here is derived from an EMBL/GenBank/DDBJ whole genome shotgun (WGS) entry which is preliminary data.</text>
</comment>
<dbReference type="RefSeq" id="WP_192533016.1">
    <property type="nucleotide sequence ID" value="NZ_JACZHT010000001.1"/>
</dbReference>
<evidence type="ECO:0000313" key="2">
    <source>
        <dbReference type="EMBL" id="MBE1236135.1"/>
    </source>
</evidence>
<protein>
    <submittedName>
        <fullName evidence="2">Sel1 repeat family protein</fullName>
    </submittedName>
</protein>
<dbReference type="Pfam" id="PF08238">
    <property type="entry name" value="Sel1"/>
    <property type="match status" value="5"/>
</dbReference>
<dbReference type="InterPro" id="IPR011990">
    <property type="entry name" value="TPR-like_helical_dom_sf"/>
</dbReference>
<proteinExistence type="predicted"/>
<accession>A0A8J7CPV7</accession>
<dbReference type="SMART" id="SM00671">
    <property type="entry name" value="SEL1"/>
    <property type="match status" value="5"/>
</dbReference>
<reference evidence="2" key="1">
    <citation type="submission" date="2020-10" db="EMBL/GenBank/DDBJ databases">
        <title>Genome sequence of the unusual species of purple photosynthetic bacteria, Phaeovibrio sulfidiphilus DSM 23193, type strain.</title>
        <authorList>
            <person name="Kyndt J.A."/>
            <person name="Meyer T.E."/>
        </authorList>
    </citation>
    <scope>NUCLEOTIDE SEQUENCE</scope>
    <source>
        <strain evidence="2">DSM 23193</strain>
    </source>
</reference>
<evidence type="ECO:0000313" key="3">
    <source>
        <dbReference type="Proteomes" id="UP000631034"/>
    </source>
</evidence>
<dbReference type="Proteomes" id="UP000631034">
    <property type="component" value="Unassembled WGS sequence"/>
</dbReference>
<keyword evidence="1" id="KW-0732">Signal</keyword>
<dbReference type="InterPro" id="IPR006597">
    <property type="entry name" value="Sel1-like"/>
</dbReference>
<gene>
    <name evidence="2" type="ORF">IHV25_00475</name>
</gene>
<feature type="signal peptide" evidence="1">
    <location>
        <begin position="1"/>
        <end position="27"/>
    </location>
</feature>
<organism evidence="2 3">
    <name type="scientific">Phaeovibrio sulfidiphilus</name>
    <dbReference type="NCBI Taxonomy" id="1220600"/>
    <lineage>
        <taxon>Bacteria</taxon>
        <taxon>Pseudomonadati</taxon>
        <taxon>Pseudomonadota</taxon>
        <taxon>Alphaproteobacteria</taxon>
        <taxon>Rhodospirillales</taxon>
        <taxon>Rhodospirillaceae</taxon>
        <taxon>Phaeovibrio</taxon>
    </lineage>
</organism>
<dbReference type="PANTHER" id="PTHR43628">
    <property type="entry name" value="ACTIVATOR OF C KINASE PROTEIN 1-RELATED"/>
    <property type="match status" value="1"/>
</dbReference>
<evidence type="ECO:0000256" key="1">
    <source>
        <dbReference type="SAM" id="SignalP"/>
    </source>
</evidence>
<dbReference type="EMBL" id="JACZHT010000001">
    <property type="protein sequence ID" value="MBE1236135.1"/>
    <property type="molecule type" value="Genomic_DNA"/>
</dbReference>
<dbReference type="InterPro" id="IPR052945">
    <property type="entry name" value="Mitotic_Regulator"/>
</dbReference>
<dbReference type="PANTHER" id="PTHR43628:SF1">
    <property type="entry name" value="CHITIN SYNTHASE REGULATORY FACTOR 2-RELATED"/>
    <property type="match status" value="1"/>
</dbReference>
<dbReference type="AlphaFoldDB" id="A0A8J7CPV7"/>
<feature type="chain" id="PRO_5035254101" evidence="1">
    <location>
        <begin position="28"/>
        <end position="283"/>
    </location>
</feature>
<sequence>MKAKTKLTGALASAFVALSLLATPALAQSQPQAQQSQQQRTISAEDAFTLVKQNAEKGDGAAMLTLGTFYEQGIGVSRNFVSAMEWYKKAADANVPEGYYNLGVCYEIGMGNAGDMKKALASFQKSAQLGLPQAMQKLASMYFSGEGVGQSNKRGLEWLSKAADANSADAANTLGVVYSQGLLDQTKDEKKAFSYFTKAADLGHLEAIKNLAVIHKDGLGRKKDPAEALKWYLIAQKGGYQAADLDLILTELRGALKAPEVKKAEEAADRWIEDFRKKNQPAE</sequence>
<dbReference type="Gene3D" id="1.25.40.10">
    <property type="entry name" value="Tetratricopeptide repeat domain"/>
    <property type="match status" value="2"/>
</dbReference>
<dbReference type="SUPFAM" id="SSF81901">
    <property type="entry name" value="HCP-like"/>
    <property type="match status" value="1"/>
</dbReference>
<name>A0A8J7CPV7_9PROT</name>
<keyword evidence="3" id="KW-1185">Reference proteome</keyword>